<name>A0A4U1JBT2_9BACT</name>
<reference evidence="2 3" key="1">
    <citation type="submission" date="2019-04" db="EMBL/GenBank/DDBJ databases">
        <authorList>
            <person name="Li Y."/>
            <person name="Wang J."/>
        </authorList>
    </citation>
    <scope>NUCLEOTIDE SEQUENCE [LARGE SCALE GENOMIC DNA]</scope>
    <source>
        <strain evidence="2 3">DSM 14668</strain>
    </source>
</reference>
<feature type="transmembrane region" description="Helical" evidence="1">
    <location>
        <begin position="21"/>
        <end position="47"/>
    </location>
</feature>
<keyword evidence="1" id="KW-1133">Transmembrane helix</keyword>
<keyword evidence="3" id="KW-1185">Reference proteome</keyword>
<dbReference type="Proteomes" id="UP000309215">
    <property type="component" value="Unassembled WGS sequence"/>
</dbReference>
<keyword evidence="1" id="KW-0812">Transmembrane</keyword>
<comment type="caution">
    <text evidence="2">The sequence shown here is derived from an EMBL/GenBank/DDBJ whole genome shotgun (WGS) entry which is preliminary data.</text>
</comment>
<gene>
    <name evidence="2" type="ORF">E8A74_22705</name>
</gene>
<protein>
    <submittedName>
        <fullName evidence="2">Uncharacterized protein</fullName>
    </submittedName>
</protein>
<keyword evidence="1" id="KW-0472">Membrane</keyword>
<dbReference type="AlphaFoldDB" id="A0A4U1JBT2"/>
<dbReference type="RefSeq" id="WP_136931147.1">
    <property type="nucleotide sequence ID" value="NZ_SSMQ01000023.1"/>
</dbReference>
<dbReference type="EMBL" id="SSMQ01000023">
    <property type="protein sequence ID" value="TKD05077.1"/>
    <property type="molecule type" value="Genomic_DNA"/>
</dbReference>
<proteinExistence type="predicted"/>
<evidence type="ECO:0000256" key="1">
    <source>
        <dbReference type="SAM" id="Phobius"/>
    </source>
</evidence>
<organism evidence="2 3">
    <name type="scientific">Polyangium fumosum</name>
    <dbReference type="NCBI Taxonomy" id="889272"/>
    <lineage>
        <taxon>Bacteria</taxon>
        <taxon>Pseudomonadati</taxon>
        <taxon>Myxococcota</taxon>
        <taxon>Polyangia</taxon>
        <taxon>Polyangiales</taxon>
        <taxon>Polyangiaceae</taxon>
        <taxon>Polyangium</taxon>
    </lineage>
</organism>
<evidence type="ECO:0000313" key="2">
    <source>
        <dbReference type="EMBL" id="TKD05077.1"/>
    </source>
</evidence>
<evidence type="ECO:0000313" key="3">
    <source>
        <dbReference type="Proteomes" id="UP000309215"/>
    </source>
</evidence>
<accession>A0A4U1JBT2</accession>
<sequence>MSKSRKEVLEESKKNAVKAGVVTAGTVALAVAGMPVLATVAAVPAAVLGWKWWKHRAQNGIRF</sequence>